<keyword evidence="1 3" id="KW-0963">Cytoplasm</keyword>
<dbReference type="CDD" id="cd01734">
    <property type="entry name" value="YlxS_C"/>
    <property type="match status" value="1"/>
</dbReference>
<dbReference type="AlphaFoldDB" id="A0A941CSD7"/>
<keyword evidence="2 3" id="KW-0690">Ribosome biogenesis</keyword>
<dbReference type="FunFam" id="3.30.300.70:FF:000001">
    <property type="entry name" value="Ribosome maturation factor RimP"/>
    <property type="match status" value="1"/>
</dbReference>
<name>A0A941CSD7_9BACI</name>
<organism evidence="6 7">
    <name type="scientific">Allobacillus saliphilus</name>
    <dbReference type="NCBI Taxonomy" id="2912308"/>
    <lineage>
        <taxon>Bacteria</taxon>
        <taxon>Bacillati</taxon>
        <taxon>Bacillota</taxon>
        <taxon>Bacilli</taxon>
        <taxon>Bacillales</taxon>
        <taxon>Bacillaceae</taxon>
        <taxon>Allobacillus</taxon>
    </lineage>
</organism>
<dbReference type="InterPro" id="IPR028989">
    <property type="entry name" value="RimP_N"/>
</dbReference>
<feature type="domain" description="Ribosome maturation factor RimP C-terminal" evidence="5">
    <location>
        <begin position="87"/>
        <end position="156"/>
    </location>
</feature>
<dbReference type="InterPro" id="IPR028998">
    <property type="entry name" value="RimP_C"/>
</dbReference>
<evidence type="ECO:0000256" key="2">
    <source>
        <dbReference type="ARBA" id="ARBA00022517"/>
    </source>
</evidence>
<evidence type="ECO:0000259" key="4">
    <source>
        <dbReference type="Pfam" id="PF02576"/>
    </source>
</evidence>
<dbReference type="HAMAP" id="MF_01077">
    <property type="entry name" value="RimP"/>
    <property type="match status" value="1"/>
</dbReference>
<dbReference type="GO" id="GO:0000028">
    <property type="term" value="P:ribosomal small subunit assembly"/>
    <property type="evidence" value="ECO:0007669"/>
    <property type="project" value="TreeGrafter"/>
</dbReference>
<evidence type="ECO:0000256" key="3">
    <source>
        <dbReference type="HAMAP-Rule" id="MF_01077"/>
    </source>
</evidence>
<comment type="caution">
    <text evidence="6">The sequence shown here is derived from an EMBL/GenBank/DDBJ whole genome shotgun (WGS) entry which is preliminary data.</text>
</comment>
<proteinExistence type="inferred from homology"/>
<comment type="subcellular location">
    <subcellularLocation>
        <location evidence="3">Cytoplasm</location>
    </subcellularLocation>
</comment>
<comment type="similarity">
    <text evidence="3">Belongs to the RimP family.</text>
</comment>
<dbReference type="GO" id="GO:0006412">
    <property type="term" value="P:translation"/>
    <property type="evidence" value="ECO:0007669"/>
    <property type="project" value="TreeGrafter"/>
</dbReference>
<dbReference type="InterPro" id="IPR035956">
    <property type="entry name" value="RimP_N_sf"/>
</dbReference>
<dbReference type="SUPFAM" id="SSF75420">
    <property type="entry name" value="YhbC-like, N-terminal domain"/>
    <property type="match status" value="1"/>
</dbReference>
<dbReference type="GO" id="GO:0005829">
    <property type="term" value="C:cytosol"/>
    <property type="evidence" value="ECO:0007669"/>
    <property type="project" value="TreeGrafter"/>
</dbReference>
<evidence type="ECO:0000256" key="1">
    <source>
        <dbReference type="ARBA" id="ARBA00022490"/>
    </source>
</evidence>
<protein>
    <recommendedName>
        <fullName evidence="3">Ribosome maturation factor RimP</fullName>
    </recommendedName>
</protein>
<sequence length="157" mass="18187">MSKKIEGLTEEIAQPIVDELNLELVDVEFVKEGKNNFLRVYIDKAGGVDLEDCEQVSEKLSERLDEDDPIEPAYFLEVSSPGAERKLKTKEAIREHIGSHVYIKTYEPFAGNKEFYGDLINFENDFVHIRYREKTREKEIEIPYEKIALARLAVSFN</sequence>
<dbReference type="PANTHER" id="PTHR33867:SF1">
    <property type="entry name" value="RIBOSOME MATURATION FACTOR RIMP"/>
    <property type="match status" value="1"/>
</dbReference>
<reference evidence="6 7" key="1">
    <citation type="submission" date="2021-04" db="EMBL/GenBank/DDBJ databases">
        <title>Allobacillus sp. nov. SKP8-2 isolated from shrimp paste.</title>
        <authorList>
            <person name="Tanasupawat S."/>
            <person name="Yiamsombat S."/>
            <person name="Kanchanasin P."/>
            <person name="Kuncharoen N."/>
        </authorList>
    </citation>
    <scope>NUCLEOTIDE SEQUENCE [LARGE SCALE GENOMIC DNA]</scope>
    <source>
        <strain evidence="6 7">SKP8-2</strain>
    </source>
</reference>
<dbReference type="Gene3D" id="2.30.30.180">
    <property type="entry name" value="Ribosome maturation factor RimP, C-terminal domain"/>
    <property type="match status" value="1"/>
</dbReference>
<dbReference type="EMBL" id="JAGSIE010000006">
    <property type="protein sequence ID" value="MBR7552927.1"/>
    <property type="molecule type" value="Genomic_DNA"/>
</dbReference>
<dbReference type="InterPro" id="IPR003728">
    <property type="entry name" value="Ribosome_maturation_RimP"/>
</dbReference>
<dbReference type="Gene3D" id="3.30.300.70">
    <property type="entry name" value="RimP-like superfamily, N-terminal"/>
    <property type="match status" value="1"/>
</dbReference>
<dbReference type="Pfam" id="PF02576">
    <property type="entry name" value="RimP_N"/>
    <property type="match status" value="1"/>
</dbReference>
<dbReference type="InterPro" id="IPR036847">
    <property type="entry name" value="RimP_C_sf"/>
</dbReference>
<evidence type="ECO:0000313" key="6">
    <source>
        <dbReference type="EMBL" id="MBR7552927.1"/>
    </source>
</evidence>
<feature type="domain" description="Ribosome maturation factor RimP N-terminal" evidence="4">
    <location>
        <begin position="12"/>
        <end position="84"/>
    </location>
</feature>
<dbReference type="NCBIfam" id="NF000928">
    <property type="entry name" value="PRK00092.1-2"/>
    <property type="match status" value="1"/>
</dbReference>
<gene>
    <name evidence="3 6" type="primary">rimP</name>
    <name evidence="6" type="ORF">KC820_02050</name>
</gene>
<dbReference type="PANTHER" id="PTHR33867">
    <property type="entry name" value="RIBOSOME MATURATION FACTOR RIMP"/>
    <property type="match status" value="1"/>
</dbReference>
<evidence type="ECO:0000313" key="7">
    <source>
        <dbReference type="Proteomes" id="UP000675431"/>
    </source>
</evidence>
<dbReference type="Pfam" id="PF17384">
    <property type="entry name" value="DUF150_C"/>
    <property type="match status" value="1"/>
</dbReference>
<dbReference type="Proteomes" id="UP000675431">
    <property type="component" value="Unassembled WGS sequence"/>
</dbReference>
<comment type="function">
    <text evidence="3">Required for maturation of 30S ribosomal subunits.</text>
</comment>
<accession>A0A941CSD7</accession>
<dbReference type="RefSeq" id="WP_212367524.1">
    <property type="nucleotide sequence ID" value="NZ_JAGSIE010000006.1"/>
</dbReference>
<dbReference type="SUPFAM" id="SSF74942">
    <property type="entry name" value="YhbC-like, C-terminal domain"/>
    <property type="match status" value="1"/>
</dbReference>
<evidence type="ECO:0000259" key="5">
    <source>
        <dbReference type="Pfam" id="PF17384"/>
    </source>
</evidence>
<keyword evidence="7" id="KW-1185">Reference proteome</keyword>